<dbReference type="SUPFAM" id="SSF52540">
    <property type="entry name" value="P-loop containing nucleoside triphosphate hydrolases"/>
    <property type="match status" value="1"/>
</dbReference>
<dbReference type="Proteomes" id="UP001597216">
    <property type="component" value="Unassembled WGS sequence"/>
</dbReference>
<sequence>MRAAIREMVDLNAEMAELWASLGAPAAGRARVIQVAAARRGEGASTVARELAFFAARRAGRSVWLVDLDLLGSPQHEALRLEADRYGPLGEAAAASPDGSIFFTVQPPAQAPDGQPWPPARYLAAHRVGQARWWVTRFRREAMRGRQTVHILPTADYWNALRKYADLIVVDCPSPDRSQAVLTVAPFMDQTVLVVAADESDVRAPAQLRDAIKGAGGNVSGVFFNRVTVEQPGFMRALIP</sequence>
<name>A0ABW3T5A7_9CAUL</name>
<evidence type="ECO:0000313" key="1">
    <source>
        <dbReference type="EMBL" id="MFD1191501.1"/>
    </source>
</evidence>
<dbReference type="EMBL" id="JBHTLQ010000028">
    <property type="protein sequence ID" value="MFD1191501.1"/>
    <property type="molecule type" value="Genomic_DNA"/>
</dbReference>
<dbReference type="Gene3D" id="3.40.50.300">
    <property type="entry name" value="P-loop containing nucleotide triphosphate hydrolases"/>
    <property type="match status" value="1"/>
</dbReference>
<keyword evidence="1" id="KW-0418">Kinase</keyword>
<protein>
    <submittedName>
        <fullName evidence="1">Sugar kinase</fullName>
    </submittedName>
</protein>
<evidence type="ECO:0000313" key="2">
    <source>
        <dbReference type="Proteomes" id="UP001597216"/>
    </source>
</evidence>
<keyword evidence="2" id="KW-1185">Reference proteome</keyword>
<organism evidence="1 2">
    <name type="scientific">Phenylobacterium conjunctum</name>
    <dbReference type="NCBI Taxonomy" id="1298959"/>
    <lineage>
        <taxon>Bacteria</taxon>
        <taxon>Pseudomonadati</taxon>
        <taxon>Pseudomonadota</taxon>
        <taxon>Alphaproteobacteria</taxon>
        <taxon>Caulobacterales</taxon>
        <taxon>Caulobacteraceae</taxon>
        <taxon>Phenylobacterium</taxon>
    </lineage>
</organism>
<proteinExistence type="predicted"/>
<dbReference type="InterPro" id="IPR027417">
    <property type="entry name" value="P-loop_NTPase"/>
</dbReference>
<keyword evidence="1" id="KW-0808">Transferase</keyword>
<comment type="caution">
    <text evidence="1">The sequence shown here is derived from an EMBL/GenBank/DDBJ whole genome shotgun (WGS) entry which is preliminary data.</text>
</comment>
<dbReference type="GO" id="GO:0016301">
    <property type="term" value="F:kinase activity"/>
    <property type="evidence" value="ECO:0007669"/>
    <property type="project" value="UniProtKB-KW"/>
</dbReference>
<dbReference type="PANTHER" id="PTHR32309:SF13">
    <property type="entry name" value="FERRIC ENTEROBACTIN TRANSPORT PROTEIN FEPE"/>
    <property type="match status" value="1"/>
</dbReference>
<dbReference type="RefSeq" id="WP_374347322.1">
    <property type="nucleotide sequence ID" value="NZ_JBHTLQ010000028.1"/>
</dbReference>
<reference evidence="2" key="1">
    <citation type="journal article" date="2019" name="Int. J. Syst. Evol. Microbiol.">
        <title>The Global Catalogue of Microorganisms (GCM) 10K type strain sequencing project: providing services to taxonomists for standard genome sequencing and annotation.</title>
        <authorList>
            <consortium name="The Broad Institute Genomics Platform"/>
            <consortium name="The Broad Institute Genome Sequencing Center for Infectious Disease"/>
            <person name="Wu L."/>
            <person name="Ma J."/>
        </authorList>
    </citation>
    <scope>NUCLEOTIDE SEQUENCE [LARGE SCALE GENOMIC DNA]</scope>
    <source>
        <strain evidence="2">CCUG 55074</strain>
    </source>
</reference>
<gene>
    <name evidence="1" type="ORF">ACFQ27_13000</name>
</gene>
<dbReference type="InterPro" id="IPR050445">
    <property type="entry name" value="Bact_polysacc_biosynth/exp"/>
</dbReference>
<dbReference type="PANTHER" id="PTHR32309">
    <property type="entry name" value="TYROSINE-PROTEIN KINASE"/>
    <property type="match status" value="1"/>
</dbReference>
<accession>A0ABW3T5A7</accession>